<proteinExistence type="predicted"/>
<accession>A0A1B6FK13</accession>
<feature type="non-terminal residue" evidence="1">
    <location>
        <position position="1"/>
    </location>
</feature>
<organism evidence="1">
    <name type="scientific">Cuerna arida</name>
    <dbReference type="NCBI Taxonomy" id="1464854"/>
    <lineage>
        <taxon>Eukaryota</taxon>
        <taxon>Metazoa</taxon>
        <taxon>Ecdysozoa</taxon>
        <taxon>Arthropoda</taxon>
        <taxon>Hexapoda</taxon>
        <taxon>Insecta</taxon>
        <taxon>Pterygota</taxon>
        <taxon>Neoptera</taxon>
        <taxon>Paraneoptera</taxon>
        <taxon>Hemiptera</taxon>
        <taxon>Auchenorrhyncha</taxon>
        <taxon>Membracoidea</taxon>
        <taxon>Cicadellidae</taxon>
        <taxon>Cicadellinae</taxon>
        <taxon>Proconiini</taxon>
        <taxon>Cuerna</taxon>
    </lineage>
</organism>
<protein>
    <recommendedName>
        <fullName evidence="2">Endonuclease-reverse transcriptase</fullName>
    </recommendedName>
</protein>
<evidence type="ECO:0008006" key="2">
    <source>
        <dbReference type="Google" id="ProtNLM"/>
    </source>
</evidence>
<evidence type="ECO:0000313" key="1">
    <source>
        <dbReference type="EMBL" id="JAS50546.1"/>
    </source>
</evidence>
<gene>
    <name evidence="1" type="ORF">g.9729</name>
</gene>
<dbReference type="EMBL" id="GECZ01019223">
    <property type="protein sequence ID" value="JAS50546.1"/>
    <property type="molecule type" value="Transcribed_RNA"/>
</dbReference>
<dbReference type="AlphaFoldDB" id="A0A1B6FK13"/>
<name>A0A1B6FK13_9HEMI</name>
<reference evidence="1" key="1">
    <citation type="submission" date="2015-11" db="EMBL/GenBank/DDBJ databases">
        <title>De novo transcriptome assembly of four potential Pierce s Disease insect vectors from Arizona vineyards.</title>
        <authorList>
            <person name="Tassone E.E."/>
        </authorList>
    </citation>
    <scope>NUCLEOTIDE SEQUENCE</scope>
</reference>
<sequence>GSETWTLTAEDVRALRIFERKIYRRICGPVKDGEIWRVRKNQEINKIIGSEDIVRFIKSSRLRWIGHVERMGEDRLQKRIMKSYIIGVRKRGRPRTRWQQDVEEDLRRLNVRRWQEKARDRSDWRHIVNEAKVHIGL</sequence>